<dbReference type="Proteomes" id="UP000234345">
    <property type="component" value="Unassembled WGS sequence"/>
</dbReference>
<gene>
    <name evidence="2" type="ORF">XFF6991_180164</name>
</gene>
<evidence type="ECO:0000313" key="3">
    <source>
        <dbReference type="Proteomes" id="UP000234345"/>
    </source>
</evidence>
<organism evidence="2 3">
    <name type="scientific">Xanthomonas campestris pv. phaseoli</name>
    <dbReference type="NCBI Taxonomy" id="317013"/>
    <lineage>
        <taxon>Bacteria</taxon>
        <taxon>Pseudomonadati</taxon>
        <taxon>Pseudomonadota</taxon>
        <taxon>Gammaproteobacteria</taxon>
        <taxon>Lysobacterales</taxon>
        <taxon>Lysobacteraceae</taxon>
        <taxon>Xanthomonas</taxon>
    </lineage>
</organism>
<evidence type="ECO:0008006" key="4">
    <source>
        <dbReference type="Google" id="ProtNLM"/>
    </source>
</evidence>
<dbReference type="InterPro" id="IPR045656">
    <property type="entry name" value="DUF6393"/>
</dbReference>
<name>A0A7Z7NFU6_XANCH</name>
<comment type="caution">
    <text evidence="2">The sequence shown here is derived from an EMBL/GenBank/DDBJ whole genome shotgun (WGS) entry which is preliminary data.</text>
</comment>
<proteinExistence type="predicted"/>
<feature type="signal peptide" evidence="1">
    <location>
        <begin position="1"/>
        <end position="29"/>
    </location>
</feature>
<dbReference type="AlphaFoldDB" id="A0A7Z7NFU6"/>
<dbReference type="RefSeq" id="WP_227479494.1">
    <property type="nucleotide sequence ID" value="NZ_OCZC01000046.1"/>
</dbReference>
<protein>
    <recommendedName>
        <fullName evidence="4">Secreted protein</fullName>
    </recommendedName>
</protein>
<evidence type="ECO:0000313" key="2">
    <source>
        <dbReference type="EMBL" id="SOO23053.1"/>
    </source>
</evidence>
<accession>A0A7Z7NFU6</accession>
<feature type="chain" id="PRO_5030918351" description="Secreted protein" evidence="1">
    <location>
        <begin position="30"/>
        <end position="145"/>
    </location>
</feature>
<dbReference type="Pfam" id="PF19930">
    <property type="entry name" value="DUF6393"/>
    <property type="match status" value="1"/>
</dbReference>
<keyword evidence="1" id="KW-0732">Signal</keyword>
<dbReference type="EMBL" id="OCZC01000046">
    <property type="protein sequence ID" value="SOO23053.1"/>
    <property type="molecule type" value="Genomic_DNA"/>
</dbReference>
<sequence length="145" mass="15408">MPRIMSNGLAATLALVGAAVLPLSSCANADNARTTSTQEDPSMTGASPMLDEIYASQKPVRFEQIDVSNIVTKYIPLGTTKASVLETFGKSPTSKVVEDTESKIVVRDNKGQAMLDPDARSIVMTFSLDADGKVTHVAAVHIKNQ</sequence>
<reference evidence="2 3" key="1">
    <citation type="submission" date="2017-10" db="EMBL/GenBank/DDBJ databases">
        <authorList>
            <person name="Regsiter A."/>
            <person name="William W."/>
        </authorList>
    </citation>
    <scope>NUCLEOTIDE SEQUENCE [LARGE SCALE GENOMIC DNA]</scope>
    <source>
        <strain evidence="2 3">CFBP6991</strain>
    </source>
</reference>
<evidence type="ECO:0000256" key="1">
    <source>
        <dbReference type="SAM" id="SignalP"/>
    </source>
</evidence>